<evidence type="ECO:0000313" key="1">
    <source>
        <dbReference type="EMBL" id="MCX5469198.1"/>
    </source>
</evidence>
<keyword evidence="2" id="KW-1185">Reference proteome</keyword>
<evidence type="ECO:0000313" key="2">
    <source>
        <dbReference type="Proteomes" id="UP001146019"/>
    </source>
</evidence>
<reference evidence="1" key="1">
    <citation type="submission" date="2022-11" db="EMBL/GenBank/DDBJ databases">
        <title>Biodiversity and phylogenetic relationships of bacteria.</title>
        <authorList>
            <person name="Machado R.A.R."/>
            <person name="Bhat A."/>
            <person name="Loulou A."/>
            <person name="Kallel S."/>
        </authorList>
    </citation>
    <scope>NUCLEOTIDE SEQUENCE</scope>
    <source>
        <strain evidence="1">A-IN1</strain>
    </source>
</reference>
<dbReference type="RefSeq" id="WP_266131241.1">
    <property type="nucleotide sequence ID" value="NZ_JAPKMY010000009.1"/>
</dbReference>
<dbReference type="Gene3D" id="1.10.3210.10">
    <property type="entry name" value="Hypothetical protein af1432"/>
    <property type="match status" value="1"/>
</dbReference>
<dbReference type="PANTHER" id="PTHR21174">
    <property type="match status" value="1"/>
</dbReference>
<dbReference type="PIRSF" id="PIRSF035170">
    <property type="entry name" value="HD_phosphohydro"/>
    <property type="match status" value="1"/>
</dbReference>
<name>A0A9X3DVM0_9GAMM</name>
<dbReference type="PANTHER" id="PTHR21174:SF0">
    <property type="entry name" value="HD PHOSPHOHYDROLASE FAMILY PROTEIN-RELATED"/>
    <property type="match status" value="1"/>
</dbReference>
<dbReference type="EMBL" id="JAPKMY010000009">
    <property type="protein sequence ID" value="MCX5469198.1"/>
    <property type="molecule type" value="Genomic_DNA"/>
</dbReference>
<dbReference type="InterPro" id="IPR009218">
    <property type="entry name" value="HD_phosphohydro"/>
</dbReference>
<protein>
    <submittedName>
        <fullName evidence="1">Metal-dependent hydrolase</fullName>
    </submittedName>
</protein>
<organism evidence="1 2">
    <name type="scientific">Acinetobacter nematophilus</name>
    <dbReference type="NCBI Taxonomy" id="2994642"/>
    <lineage>
        <taxon>Bacteria</taxon>
        <taxon>Pseudomonadati</taxon>
        <taxon>Pseudomonadota</taxon>
        <taxon>Gammaproteobacteria</taxon>
        <taxon>Moraxellales</taxon>
        <taxon>Moraxellaceae</taxon>
        <taxon>Acinetobacter</taxon>
    </lineage>
</organism>
<accession>A0A9X3DVM0</accession>
<gene>
    <name evidence="1" type="ORF">OSH00_15835</name>
</gene>
<keyword evidence="1" id="KW-0378">Hydrolase</keyword>
<dbReference type="Proteomes" id="UP001146019">
    <property type="component" value="Unassembled WGS sequence"/>
</dbReference>
<proteinExistence type="predicted"/>
<dbReference type="AlphaFoldDB" id="A0A9X3DVM0"/>
<comment type="caution">
    <text evidence="1">The sequence shown here is derived from an EMBL/GenBank/DDBJ whole genome shotgun (WGS) entry which is preliminary data.</text>
</comment>
<sequence>MIIDSSEKYVNSFNQYWDEFSKKINMSKAQADMLYAVVLNAYTEPQRHYHTLQHIVECLDLFHQVKAQLDDPNAVELAIWFHDVVYNPQAKDNEEQSAQRMLNLCQGILTKSVIEKVYSWIIATQQHQPSQQRDLNYLLDIDLAILGSSAARFFQYEQQIQLEYAWVSKEIYQVKRAEVLLHFYDMQPLYQTEYFRMYFEENAKINLSQALSSI</sequence>
<dbReference type="GO" id="GO:0016787">
    <property type="term" value="F:hydrolase activity"/>
    <property type="evidence" value="ECO:0007669"/>
    <property type="project" value="UniProtKB-KW"/>
</dbReference>
<dbReference type="SUPFAM" id="SSF109604">
    <property type="entry name" value="HD-domain/PDEase-like"/>
    <property type="match status" value="1"/>
</dbReference>